<evidence type="ECO:0000313" key="3">
    <source>
        <dbReference type="Proteomes" id="UP000005496"/>
    </source>
</evidence>
<name>D6SQN1_9BACT</name>
<gene>
    <name evidence="2" type="ORF">Dthio_PD2451</name>
</gene>
<keyword evidence="1" id="KW-0812">Transmembrane</keyword>
<dbReference type="EMBL" id="ACJN02000002">
    <property type="protein sequence ID" value="EFI35057.1"/>
    <property type="molecule type" value="Genomic_DNA"/>
</dbReference>
<proteinExistence type="predicted"/>
<sequence length="42" mass="4893">MTYLIASNVVVWLGIGGYLFFLAMGQKKLEKKIRQLEVMHHE</sequence>
<organism evidence="2 3">
    <name type="scientific">Desulfonatronospira thiodismutans ASO3-1</name>
    <dbReference type="NCBI Taxonomy" id="555779"/>
    <lineage>
        <taxon>Bacteria</taxon>
        <taxon>Pseudomonadati</taxon>
        <taxon>Thermodesulfobacteriota</taxon>
        <taxon>Desulfovibrionia</taxon>
        <taxon>Desulfovibrionales</taxon>
        <taxon>Desulfonatronovibrionaceae</taxon>
        <taxon>Desulfonatronospira</taxon>
    </lineage>
</organism>
<dbReference type="RefSeq" id="WP_008870371.1">
    <property type="nucleotide sequence ID" value="NZ_ACJN02000002.1"/>
</dbReference>
<keyword evidence="1" id="KW-0472">Membrane</keyword>
<dbReference type="Proteomes" id="UP000005496">
    <property type="component" value="Unassembled WGS sequence"/>
</dbReference>
<comment type="caution">
    <text evidence="2">The sequence shown here is derived from an EMBL/GenBank/DDBJ whole genome shotgun (WGS) entry which is preliminary data.</text>
</comment>
<dbReference type="InterPro" id="IPR030888">
    <property type="entry name" value="Put_ccm"/>
</dbReference>
<evidence type="ECO:0008006" key="4">
    <source>
        <dbReference type="Google" id="ProtNLM"/>
    </source>
</evidence>
<protein>
    <recommendedName>
        <fullName evidence="4">CcmD family protein</fullName>
    </recommendedName>
</protein>
<dbReference type="AlphaFoldDB" id="D6SQN1"/>
<dbReference type="NCBIfam" id="TIGR04391">
    <property type="entry name" value="CcmD_alt_fam"/>
    <property type="match status" value="1"/>
</dbReference>
<keyword evidence="3" id="KW-1185">Reference proteome</keyword>
<keyword evidence="1" id="KW-1133">Transmembrane helix</keyword>
<evidence type="ECO:0000313" key="2">
    <source>
        <dbReference type="EMBL" id="EFI35057.1"/>
    </source>
</evidence>
<dbReference type="OrthoDB" id="5472224at2"/>
<feature type="transmembrane region" description="Helical" evidence="1">
    <location>
        <begin position="6"/>
        <end position="25"/>
    </location>
</feature>
<accession>D6SQN1</accession>
<reference evidence="2" key="1">
    <citation type="submission" date="2010-05" db="EMBL/GenBank/DDBJ databases">
        <title>The draft genome of Desulfonatronospira thiodismutans ASO3-1.</title>
        <authorList>
            <consortium name="US DOE Joint Genome Institute (JGI-PGF)"/>
            <person name="Lucas S."/>
            <person name="Copeland A."/>
            <person name="Lapidus A."/>
            <person name="Cheng J.-F."/>
            <person name="Bruce D."/>
            <person name="Goodwin L."/>
            <person name="Pitluck S."/>
            <person name="Chertkov O."/>
            <person name="Brettin T."/>
            <person name="Detter J.C."/>
            <person name="Han C."/>
            <person name="Land M.L."/>
            <person name="Hauser L."/>
            <person name="Kyrpides N."/>
            <person name="Mikhailova N."/>
            <person name="Muyzer G."/>
            <person name="Woyke T."/>
        </authorList>
    </citation>
    <scope>NUCLEOTIDE SEQUENCE [LARGE SCALE GENOMIC DNA]</scope>
    <source>
        <strain evidence="2">ASO3-1</strain>
    </source>
</reference>
<evidence type="ECO:0000256" key="1">
    <source>
        <dbReference type="SAM" id="Phobius"/>
    </source>
</evidence>